<reference evidence="2" key="1">
    <citation type="submission" date="2022-10" db="EMBL/GenBank/DDBJ databases">
        <title>Tapping the CABI collections for fungal endophytes: first genome assemblies for Collariella, Neodidymelliopsis, Ascochyta clinopodiicola, Didymella pomorum, Didymosphaeria variabile, Neocosmospora piperis and Neocucurbitaria cava.</title>
        <authorList>
            <person name="Hill R."/>
        </authorList>
    </citation>
    <scope>NUCLEOTIDE SEQUENCE</scope>
    <source>
        <strain evidence="2">IMI 356814</strain>
    </source>
</reference>
<dbReference type="AlphaFoldDB" id="A0A9W8XZH9"/>
<keyword evidence="3" id="KW-1185">Reference proteome</keyword>
<evidence type="ECO:0000313" key="2">
    <source>
        <dbReference type="EMBL" id="KAJ4363966.1"/>
    </source>
</evidence>
<dbReference type="EMBL" id="JAPEUY010000018">
    <property type="protein sequence ID" value="KAJ4363966.1"/>
    <property type="molecule type" value="Genomic_DNA"/>
</dbReference>
<organism evidence="2 3">
    <name type="scientific">Neocucurbitaria cava</name>
    <dbReference type="NCBI Taxonomy" id="798079"/>
    <lineage>
        <taxon>Eukaryota</taxon>
        <taxon>Fungi</taxon>
        <taxon>Dikarya</taxon>
        <taxon>Ascomycota</taxon>
        <taxon>Pezizomycotina</taxon>
        <taxon>Dothideomycetes</taxon>
        <taxon>Pleosporomycetidae</taxon>
        <taxon>Pleosporales</taxon>
        <taxon>Pleosporineae</taxon>
        <taxon>Cucurbitariaceae</taxon>
        <taxon>Neocucurbitaria</taxon>
    </lineage>
</organism>
<sequence>MSPSKREKPIMIAKAAWKKVLETLLPQRKKVQKTQELGKSNTKYKQREAGHHSSTTLSTYTDTLRENENGVGQGGNTTPVWRHGEDVGHAKTVRFIEEEEIITALPPMPPRPVIEAPVVQAPGKLRKKRTMETAGNDVQRSD</sequence>
<name>A0A9W8XZH9_9PLEO</name>
<evidence type="ECO:0000256" key="1">
    <source>
        <dbReference type="SAM" id="MobiDB-lite"/>
    </source>
</evidence>
<feature type="region of interest" description="Disordered" evidence="1">
    <location>
        <begin position="28"/>
        <end position="85"/>
    </location>
</feature>
<comment type="caution">
    <text evidence="2">The sequence shown here is derived from an EMBL/GenBank/DDBJ whole genome shotgun (WGS) entry which is preliminary data.</text>
</comment>
<dbReference type="Proteomes" id="UP001140560">
    <property type="component" value="Unassembled WGS sequence"/>
</dbReference>
<feature type="region of interest" description="Disordered" evidence="1">
    <location>
        <begin position="121"/>
        <end position="142"/>
    </location>
</feature>
<gene>
    <name evidence="2" type="ORF">N0V83_009419</name>
</gene>
<evidence type="ECO:0000313" key="3">
    <source>
        <dbReference type="Proteomes" id="UP001140560"/>
    </source>
</evidence>
<proteinExistence type="predicted"/>
<accession>A0A9W8XZH9</accession>
<feature type="compositionally biased region" description="Polar residues" evidence="1">
    <location>
        <begin position="34"/>
        <end position="43"/>
    </location>
</feature>
<feature type="compositionally biased region" description="Low complexity" evidence="1">
    <location>
        <begin position="53"/>
        <end position="62"/>
    </location>
</feature>
<protein>
    <submittedName>
        <fullName evidence="2">Uncharacterized protein</fullName>
    </submittedName>
</protein>